<dbReference type="EMBL" id="JANPWB010000011">
    <property type="protein sequence ID" value="KAJ1125848.1"/>
    <property type="molecule type" value="Genomic_DNA"/>
</dbReference>
<feature type="region of interest" description="Disordered" evidence="1">
    <location>
        <begin position="89"/>
        <end position="144"/>
    </location>
</feature>
<dbReference type="Proteomes" id="UP001066276">
    <property type="component" value="Chromosome 7"/>
</dbReference>
<dbReference type="AlphaFoldDB" id="A0AAV7PJA9"/>
<comment type="caution">
    <text evidence="2">The sequence shown here is derived from an EMBL/GenBank/DDBJ whole genome shotgun (WGS) entry which is preliminary data.</text>
</comment>
<sequence>MAWYQGSQCGLESFAATLSAPATPGPDAPSSNYFTGAAASWPPTARSSGRCVVAYSFVSPVPKRGLPRTIVSVHWDQFQDLRGVPLSTVKHNSHRFGRHHTAPGGPRVRPPKTPGPPWHLAGDPNVYASQRGQQRLGPHLRPRE</sequence>
<gene>
    <name evidence="2" type="ORF">NDU88_004265</name>
</gene>
<protein>
    <submittedName>
        <fullName evidence="2">Uncharacterized protein</fullName>
    </submittedName>
</protein>
<name>A0AAV7PJA9_PLEWA</name>
<evidence type="ECO:0000256" key="1">
    <source>
        <dbReference type="SAM" id="MobiDB-lite"/>
    </source>
</evidence>
<reference evidence="2" key="1">
    <citation type="journal article" date="2022" name="bioRxiv">
        <title>Sequencing and chromosome-scale assembly of the giantPleurodeles waltlgenome.</title>
        <authorList>
            <person name="Brown T."/>
            <person name="Elewa A."/>
            <person name="Iarovenko S."/>
            <person name="Subramanian E."/>
            <person name="Araus A.J."/>
            <person name="Petzold A."/>
            <person name="Susuki M."/>
            <person name="Suzuki K.-i.T."/>
            <person name="Hayashi T."/>
            <person name="Toyoda A."/>
            <person name="Oliveira C."/>
            <person name="Osipova E."/>
            <person name="Leigh N.D."/>
            <person name="Simon A."/>
            <person name="Yun M.H."/>
        </authorList>
    </citation>
    <scope>NUCLEOTIDE SEQUENCE</scope>
    <source>
        <strain evidence="2">20211129_DDA</strain>
        <tissue evidence="2">Liver</tissue>
    </source>
</reference>
<accession>A0AAV7PJA9</accession>
<organism evidence="2 3">
    <name type="scientific">Pleurodeles waltl</name>
    <name type="common">Iberian ribbed newt</name>
    <dbReference type="NCBI Taxonomy" id="8319"/>
    <lineage>
        <taxon>Eukaryota</taxon>
        <taxon>Metazoa</taxon>
        <taxon>Chordata</taxon>
        <taxon>Craniata</taxon>
        <taxon>Vertebrata</taxon>
        <taxon>Euteleostomi</taxon>
        <taxon>Amphibia</taxon>
        <taxon>Batrachia</taxon>
        <taxon>Caudata</taxon>
        <taxon>Salamandroidea</taxon>
        <taxon>Salamandridae</taxon>
        <taxon>Pleurodelinae</taxon>
        <taxon>Pleurodeles</taxon>
    </lineage>
</organism>
<keyword evidence="3" id="KW-1185">Reference proteome</keyword>
<proteinExistence type="predicted"/>
<evidence type="ECO:0000313" key="3">
    <source>
        <dbReference type="Proteomes" id="UP001066276"/>
    </source>
</evidence>
<evidence type="ECO:0000313" key="2">
    <source>
        <dbReference type="EMBL" id="KAJ1125848.1"/>
    </source>
</evidence>
<feature type="compositionally biased region" description="Basic residues" evidence="1">
    <location>
        <begin position="91"/>
        <end position="101"/>
    </location>
</feature>